<dbReference type="PANTHER" id="PTHR48098">
    <property type="entry name" value="ENTEROCHELIN ESTERASE-RELATED"/>
    <property type="match status" value="1"/>
</dbReference>
<dbReference type="InterPro" id="IPR029058">
    <property type="entry name" value="AB_hydrolase_fold"/>
</dbReference>
<evidence type="ECO:0000313" key="3">
    <source>
        <dbReference type="Proteomes" id="UP000503540"/>
    </source>
</evidence>
<dbReference type="Gene3D" id="3.40.50.1820">
    <property type="entry name" value="alpha/beta hydrolase"/>
    <property type="match status" value="1"/>
</dbReference>
<dbReference type="Pfam" id="PF00756">
    <property type="entry name" value="Esterase"/>
    <property type="match status" value="1"/>
</dbReference>
<organism evidence="2 3">
    <name type="scientific">Nocardia arthritidis</name>
    <dbReference type="NCBI Taxonomy" id="228602"/>
    <lineage>
        <taxon>Bacteria</taxon>
        <taxon>Bacillati</taxon>
        <taxon>Actinomycetota</taxon>
        <taxon>Actinomycetes</taxon>
        <taxon>Mycobacteriales</taxon>
        <taxon>Nocardiaceae</taxon>
        <taxon>Nocardia</taxon>
    </lineage>
</organism>
<dbReference type="Proteomes" id="UP000503540">
    <property type="component" value="Chromosome"/>
</dbReference>
<accession>A0A6G9Y485</accession>
<reference evidence="2 3" key="1">
    <citation type="journal article" date="2019" name="ACS Chem. Biol.">
        <title>Identification and Mobilization of a Cryptic Antibiotic Biosynthesis Gene Locus from a Human-Pathogenic Nocardia Isolate.</title>
        <authorList>
            <person name="Herisse M."/>
            <person name="Ishida K."/>
            <person name="Porter J.L."/>
            <person name="Howden B."/>
            <person name="Hertweck C."/>
            <person name="Stinear T.P."/>
            <person name="Pidot S.J."/>
        </authorList>
    </citation>
    <scope>NUCLEOTIDE SEQUENCE [LARGE SCALE GENOMIC DNA]</scope>
    <source>
        <strain evidence="2 3">AUSMDU00012717</strain>
    </source>
</reference>
<dbReference type="InterPro" id="IPR000801">
    <property type="entry name" value="Esterase-like"/>
</dbReference>
<keyword evidence="3" id="KW-1185">Reference proteome</keyword>
<sequence>MGWGSPGGWTQARRRENDSSMKLSSLRGAAALRTAAAALTAMVSVTLLGGTAVATPPKSPAVTSITKEGRTWHLKVYSPSMDKEITVDVLRPADDSKPAPNLYMLNGLDAGEGTASWKDRTKVLDWLADKPVNVIQPIGGRGSYYTDWQNPDPVLGVNKWKTFFTEELPPVLDKTLQSNGRNALTGLSTSGTSVLQLAEAKPGLWQTVAAYSGCAQISDPVGQQFVKFATELWAGGNTVNMYGPASSPMWRDNDPVVNAEKLRGTLLYISSGSGIPLMKDVQWYLNDAPGPQGAVNLGLGMGIEAAVNGCTANLKSKLDSLGIPATYQFSPVGTHYWPYWEDALHESWPLLAQGMGIAS</sequence>
<gene>
    <name evidence="2" type="ORF">F5544_00560</name>
</gene>
<dbReference type="EMBL" id="CP046172">
    <property type="protein sequence ID" value="QIS08045.1"/>
    <property type="molecule type" value="Genomic_DNA"/>
</dbReference>
<evidence type="ECO:0000313" key="2">
    <source>
        <dbReference type="EMBL" id="QIS08045.1"/>
    </source>
</evidence>
<dbReference type="SUPFAM" id="SSF53474">
    <property type="entry name" value="alpha/beta-Hydrolases"/>
    <property type="match status" value="1"/>
</dbReference>
<evidence type="ECO:0000256" key="1">
    <source>
        <dbReference type="SAM" id="MobiDB-lite"/>
    </source>
</evidence>
<dbReference type="AlphaFoldDB" id="A0A6G9Y485"/>
<dbReference type="InterPro" id="IPR050583">
    <property type="entry name" value="Mycobacterial_A85_antigen"/>
</dbReference>
<dbReference type="GO" id="GO:0016747">
    <property type="term" value="F:acyltransferase activity, transferring groups other than amino-acyl groups"/>
    <property type="evidence" value="ECO:0007669"/>
    <property type="project" value="TreeGrafter"/>
</dbReference>
<feature type="region of interest" description="Disordered" evidence="1">
    <location>
        <begin position="1"/>
        <end position="21"/>
    </location>
</feature>
<dbReference type="KEGG" id="nah:F5544_00560"/>
<dbReference type="PANTHER" id="PTHR48098:SF1">
    <property type="entry name" value="DIACYLGLYCEROL ACYLTRANSFERASE_MYCOLYLTRANSFERASE AG85A"/>
    <property type="match status" value="1"/>
</dbReference>
<proteinExistence type="predicted"/>
<protein>
    <submittedName>
        <fullName evidence="2">Esterase family protein</fullName>
    </submittedName>
</protein>
<name>A0A6G9Y485_9NOCA</name>